<proteinExistence type="predicted"/>
<organism evidence="1 2">
    <name type="scientific">Pristionchus entomophagus</name>
    <dbReference type="NCBI Taxonomy" id="358040"/>
    <lineage>
        <taxon>Eukaryota</taxon>
        <taxon>Metazoa</taxon>
        <taxon>Ecdysozoa</taxon>
        <taxon>Nematoda</taxon>
        <taxon>Chromadorea</taxon>
        <taxon>Rhabditida</taxon>
        <taxon>Rhabditina</taxon>
        <taxon>Diplogasteromorpha</taxon>
        <taxon>Diplogasteroidea</taxon>
        <taxon>Neodiplogasteridae</taxon>
        <taxon>Pristionchus</taxon>
    </lineage>
</organism>
<gene>
    <name evidence="1" type="ORF">PENTCL1PPCAC_27569</name>
</gene>
<dbReference type="AlphaFoldDB" id="A0AAV5UGH7"/>
<dbReference type="Proteomes" id="UP001432027">
    <property type="component" value="Unassembled WGS sequence"/>
</dbReference>
<feature type="non-terminal residue" evidence="1">
    <location>
        <position position="69"/>
    </location>
</feature>
<comment type="caution">
    <text evidence="1">The sequence shown here is derived from an EMBL/GenBank/DDBJ whole genome shotgun (WGS) entry which is preliminary data.</text>
</comment>
<dbReference type="EMBL" id="BTSX01000006">
    <property type="protein sequence ID" value="GMT05395.1"/>
    <property type="molecule type" value="Genomic_DNA"/>
</dbReference>
<keyword evidence="2" id="KW-1185">Reference proteome</keyword>
<sequence length="69" mass="7302">MGDVRIVREISETLTMDESKRLVLISSSTGVIGQIAVEKSLLREDASISGILDEPGRLDGGGGSECPTR</sequence>
<evidence type="ECO:0000313" key="2">
    <source>
        <dbReference type="Proteomes" id="UP001432027"/>
    </source>
</evidence>
<name>A0AAV5UGH7_9BILA</name>
<reference evidence="1" key="1">
    <citation type="submission" date="2023-10" db="EMBL/GenBank/DDBJ databases">
        <title>Genome assembly of Pristionchus species.</title>
        <authorList>
            <person name="Yoshida K."/>
            <person name="Sommer R.J."/>
        </authorList>
    </citation>
    <scope>NUCLEOTIDE SEQUENCE</scope>
    <source>
        <strain evidence="1">RS0144</strain>
    </source>
</reference>
<protein>
    <submittedName>
        <fullName evidence="1">Uncharacterized protein</fullName>
    </submittedName>
</protein>
<accession>A0AAV5UGH7</accession>
<evidence type="ECO:0000313" key="1">
    <source>
        <dbReference type="EMBL" id="GMT05395.1"/>
    </source>
</evidence>